<dbReference type="SUPFAM" id="SSF53098">
    <property type="entry name" value="Ribonuclease H-like"/>
    <property type="match status" value="1"/>
</dbReference>
<evidence type="ECO:0000313" key="9">
    <source>
        <dbReference type="Proteomes" id="UP001219518"/>
    </source>
</evidence>
<protein>
    <submittedName>
        <fullName evidence="8">Zinc finger BED domain-containing protein 4</fullName>
    </submittedName>
</protein>
<dbReference type="InterPro" id="IPR012337">
    <property type="entry name" value="RNaseH-like_sf"/>
</dbReference>
<keyword evidence="9" id="KW-1185">Reference proteome</keyword>
<dbReference type="GO" id="GO:0005634">
    <property type="term" value="C:nucleus"/>
    <property type="evidence" value="ECO:0007669"/>
    <property type="project" value="UniProtKB-SubCell"/>
</dbReference>
<dbReference type="PANTHER" id="PTHR46481:SF10">
    <property type="entry name" value="ZINC FINGER BED DOMAIN-CONTAINING PROTEIN 39"/>
    <property type="match status" value="1"/>
</dbReference>
<evidence type="ECO:0000256" key="4">
    <source>
        <dbReference type="ARBA" id="ARBA00022833"/>
    </source>
</evidence>
<feature type="compositionally biased region" description="Low complexity" evidence="6">
    <location>
        <begin position="58"/>
        <end position="78"/>
    </location>
</feature>
<feature type="region of interest" description="Disordered" evidence="6">
    <location>
        <begin position="312"/>
        <end position="338"/>
    </location>
</feature>
<dbReference type="InterPro" id="IPR052035">
    <property type="entry name" value="ZnF_BED_domain_contain"/>
</dbReference>
<comment type="subcellular location">
    <subcellularLocation>
        <location evidence="1">Nucleus</location>
    </subcellularLocation>
</comment>
<evidence type="ECO:0000256" key="1">
    <source>
        <dbReference type="ARBA" id="ARBA00004123"/>
    </source>
</evidence>
<keyword evidence="4" id="KW-0862">Zinc</keyword>
<keyword evidence="3" id="KW-0863">Zinc-finger</keyword>
<dbReference type="InterPro" id="IPR008906">
    <property type="entry name" value="HATC_C_dom"/>
</dbReference>
<proteinExistence type="predicted"/>
<comment type="caution">
    <text evidence="8">The sequence shown here is derived from an EMBL/GenBank/DDBJ whole genome shotgun (WGS) entry which is preliminary data.</text>
</comment>
<evidence type="ECO:0000313" key="8">
    <source>
        <dbReference type="EMBL" id="KAK3926547.1"/>
    </source>
</evidence>
<evidence type="ECO:0000256" key="3">
    <source>
        <dbReference type="ARBA" id="ARBA00022771"/>
    </source>
</evidence>
<keyword evidence="5" id="KW-0539">Nucleus</keyword>
<reference evidence="8" key="1">
    <citation type="submission" date="2021-07" db="EMBL/GenBank/DDBJ databases">
        <authorList>
            <person name="Catto M.A."/>
            <person name="Jacobson A."/>
            <person name="Kennedy G."/>
            <person name="Labadie P."/>
            <person name="Hunt B.G."/>
            <person name="Srinivasan R."/>
        </authorList>
    </citation>
    <scope>NUCLEOTIDE SEQUENCE</scope>
    <source>
        <strain evidence="8">PL_HMW_Pooled</strain>
        <tissue evidence="8">Head</tissue>
    </source>
</reference>
<feature type="compositionally biased region" description="Acidic residues" evidence="6">
    <location>
        <begin position="322"/>
        <end position="338"/>
    </location>
</feature>
<dbReference type="Proteomes" id="UP001219518">
    <property type="component" value="Unassembled WGS sequence"/>
</dbReference>
<dbReference type="PANTHER" id="PTHR46481">
    <property type="entry name" value="ZINC FINGER BED DOMAIN-CONTAINING PROTEIN 4"/>
    <property type="match status" value="1"/>
</dbReference>
<dbReference type="EMBL" id="JAHWGI010001267">
    <property type="protein sequence ID" value="KAK3926547.1"/>
    <property type="molecule type" value="Genomic_DNA"/>
</dbReference>
<evidence type="ECO:0000256" key="6">
    <source>
        <dbReference type="SAM" id="MobiDB-lite"/>
    </source>
</evidence>
<dbReference type="AlphaFoldDB" id="A0AAE1HSD3"/>
<evidence type="ECO:0000256" key="2">
    <source>
        <dbReference type="ARBA" id="ARBA00022723"/>
    </source>
</evidence>
<keyword evidence="2" id="KW-0479">Metal-binding</keyword>
<evidence type="ECO:0000256" key="5">
    <source>
        <dbReference type="ARBA" id="ARBA00023242"/>
    </source>
</evidence>
<evidence type="ECO:0000259" key="7">
    <source>
        <dbReference type="Pfam" id="PF05699"/>
    </source>
</evidence>
<reference evidence="8" key="2">
    <citation type="journal article" date="2023" name="BMC Genomics">
        <title>Pest status, molecular evolution, and epigenetic factors derived from the genome assembly of Frankliniella fusca, a thysanopteran phytovirus vector.</title>
        <authorList>
            <person name="Catto M.A."/>
            <person name="Labadie P.E."/>
            <person name="Jacobson A.L."/>
            <person name="Kennedy G.G."/>
            <person name="Srinivasan R."/>
            <person name="Hunt B.G."/>
        </authorList>
    </citation>
    <scope>NUCLEOTIDE SEQUENCE</scope>
    <source>
        <strain evidence="8">PL_HMW_Pooled</strain>
    </source>
</reference>
<dbReference type="GO" id="GO:0008270">
    <property type="term" value="F:zinc ion binding"/>
    <property type="evidence" value="ECO:0007669"/>
    <property type="project" value="UniProtKB-KW"/>
</dbReference>
<name>A0AAE1HSD3_9NEOP</name>
<sequence>MGTTSYDEENKKSICTIAQCETRISGRPAGNLERHLRRKHAEEYADVCAQRDNMNVLSSSSSSSVTSTSSSPSTSSSSRASPATNRRKPARLIAIKMNWETLKKSAVTLCTVNGRPLSLFEDSGMRMLLDPILSAINLSSTGRERSMNRHNVAKYIAEEAQHVREQVKKEVEGKLVCIKIDTASRMDRRLLGVNIQYARAGTLVIRSITMLETCGSHTAEYIRDLVLKALQPFGISPGAIYTGTSDNGSNVKKAISLLGDVSRQELSSLEGPEDCPHHSFFNMPASERKEDLDDDADDDVLLRHLAETQSLGSSSTATLAGELDDDFEDDEDDDGLEEVEDTSAMAATEAVEDSLIPTQSIPIACSDCTSVQTALSGMGIKVVACAAHTLQLAIGDALKATPSTRAPLAKARTLVKALRKPLNAGRLKAKGQPKAILDVETRWNSTHAMLSRLLSLRQACDEISEEEEHQRNAKRRRTATTRLNATKNSDRCLPNLKPAEWDCIEAYCTSLEPAKIATMLFQREQLTVGDCYAAWLRCEEATKKLPSTLARNLVICMVSRRRELLKTEAFAPGIFMDPRYKGLLDPHDKATAMVFLEALWMRLNHHHQHQAGQVEDAALLDDPGVMDVEEDGEDALERLLRESDTPAAAPEQAKNISALLQDYWKWKRIDKDASVLEFWETKKSAHPELYALATVALSVPMTQVSVERTFSHLRQILSILRYNLSPSVINDIILVKCNAAFDAHNSV</sequence>
<dbReference type="Pfam" id="PF05699">
    <property type="entry name" value="Dimer_Tnp_hAT"/>
    <property type="match status" value="1"/>
</dbReference>
<feature type="region of interest" description="Disordered" evidence="6">
    <location>
        <begin position="57"/>
        <end position="89"/>
    </location>
</feature>
<organism evidence="8 9">
    <name type="scientific">Frankliniella fusca</name>
    <dbReference type="NCBI Taxonomy" id="407009"/>
    <lineage>
        <taxon>Eukaryota</taxon>
        <taxon>Metazoa</taxon>
        <taxon>Ecdysozoa</taxon>
        <taxon>Arthropoda</taxon>
        <taxon>Hexapoda</taxon>
        <taxon>Insecta</taxon>
        <taxon>Pterygota</taxon>
        <taxon>Neoptera</taxon>
        <taxon>Paraneoptera</taxon>
        <taxon>Thysanoptera</taxon>
        <taxon>Terebrantia</taxon>
        <taxon>Thripoidea</taxon>
        <taxon>Thripidae</taxon>
        <taxon>Frankliniella</taxon>
    </lineage>
</organism>
<dbReference type="GO" id="GO:0046983">
    <property type="term" value="F:protein dimerization activity"/>
    <property type="evidence" value="ECO:0007669"/>
    <property type="project" value="InterPro"/>
</dbReference>
<feature type="domain" description="HAT C-terminal dimerisation" evidence="7">
    <location>
        <begin position="662"/>
        <end position="736"/>
    </location>
</feature>
<gene>
    <name evidence="8" type="ORF">KUF71_014883</name>
</gene>
<accession>A0AAE1HSD3</accession>